<dbReference type="EMBL" id="FOSL01000006">
    <property type="protein sequence ID" value="SFK41555.1"/>
    <property type="molecule type" value="Genomic_DNA"/>
</dbReference>
<dbReference type="AlphaFoldDB" id="A0A1I3ZC00"/>
<evidence type="ECO:0000313" key="4">
    <source>
        <dbReference type="Proteomes" id="UP000323300"/>
    </source>
</evidence>
<organism evidence="3 4">
    <name type="scientific">Neomesorhizobium albiziae</name>
    <dbReference type="NCBI Taxonomy" id="335020"/>
    <lineage>
        <taxon>Bacteria</taxon>
        <taxon>Pseudomonadati</taxon>
        <taxon>Pseudomonadota</taxon>
        <taxon>Alphaproteobacteria</taxon>
        <taxon>Hyphomicrobiales</taxon>
        <taxon>Phyllobacteriaceae</taxon>
        <taxon>Neomesorhizobium</taxon>
    </lineage>
</organism>
<evidence type="ECO:0000313" key="3">
    <source>
        <dbReference type="EMBL" id="SFK41555.1"/>
    </source>
</evidence>
<dbReference type="InterPro" id="IPR005183">
    <property type="entry name" value="DUF305_CopM-like"/>
</dbReference>
<dbReference type="Pfam" id="PF03713">
    <property type="entry name" value="DUF305"/>
    <property type="match status" value="1"/>
</dbReference>
<feature type="domain" description="DUF305" evidence="2">
    <location>
        <begin position="29"/>
        <end position="124"/>
    </location>
</feature>
<dbReference type="RefSeq" id="WP_149760450.1">
    <property type="nucleotide sequence ID" value="NZ_BSPE01000031.1"/>
</dbReference>
<dbReference type="InterPro" id="IPR012347">
    <property type="entry name" value="Ferritin-like"/>
</dbReference>
<dbReference type="Gene3D" id="1.20.1260.10">
    <property type="match status" value="1"/>
</dbReference>
<accession>A0A1I3ZC00</accession>
<protein>
    <recommendedName>
        <fullName evidence="2">DUF305 domain-containing protein</fullName>
    </recommendedName>
</protein>
<dbReference type="OrthoDB" id="517560at2"/>
<dbReference type="Proteomes" id="UP000323300">
    <property type="component" value="Unassembled WGS sequence"/>
</dbReference>
<evidence type="ECO:0000259" key="2">
    <source>
        <dbReference type="Pfam" id="PF03713"/>
    </source>
</evidence>
<evidence type="ECO:0000256" key="1">
    <source>
        <dbReference type="SAM" id="SignalP"/>
    </source>
</evidence>
<gene>
    <name evidence="3" type="ORF">SAMN04488498_10682</name>
</gene>
<keyword evidence="4" id="KW-1185">Reference proteome</keyword>
<keyword evidence="1" id="KW-0732">Signal</keyword>
<dbReference type="PANTHER" id="PTHR36933:SF1">
    <property type="entry name" value="SLL0788 PROTEIN"/>
    <property type="match status" value="1"/>
</dbReference>
<dbReference type="PANTHER" id="PTHR36933">
    <property type="entry name" value="SLL0788 PROTEIN"/>
    <property type="match status" value="1"/>
</dbReference>
<name>A0A1I3ZC00_9HYPH</name>
<feature type="chain" id="PRO_5009302461" description="DUF305 domain-containing protein" evidence="1">
    <location>
        <begin position="28"/>
        <end position="130"/>
    </location>
</feature>
<feature type="signal peptide" evidence="1">
    <location>
        <begin position="1"/>
        <end position="27"/>
    </location>
</feature>
<sequence>MNLTKKILLALMAVAMLATVFLETASAQTDHSGHGAGAMSATSDNAASAEYKAAMDKMHAAMSAQQYTGNADVDFAAGMIPHHQAAIDMAKAVLEYGKDPEIRKLAEAVVSAQEAEIKQLEDWLKNNPAN</sequence>
<proteinExistence type="predicted"/>
<reference evidence="3 4" key="1">
    <citation type="submission" date="2016-10" db="EMBL/GenBank/DDBJ databases">
        <authorList>
            <person name="Varghese N."/>
            <person name="Submissions S."/>
        </authorList>
    </citation>
    <scope>NUCLEOTIDE SEQUENCE [LARGE SCALE GENOMIC DNA]</scope>
    <source>
        <strain evidence="3 4">DSM 21822</strain>
    </source>
</reference>